<evidence type="ECO:0000313" key="2">
    <source>
        <dbReference type="EMBL" id="KIG15777.1"/>
    </source>
</evidence>
<proteinExistence type="predicted"/>
<protein>
    <submittedName>
        <fullName evidence="2">Uncharacterized protein</fullName>
    </submittedName>
</protein>
<dbReference type="EMBL" id="JMCC02000048">
    <property type="protein sequence ID" value="KIG15777.1"/>
    <property type="molecule type" value="Genomic_DNA"/>
</dbReference>
<reference evidence="2 3" key="1">
    <citation type="submission" date="2014-12" db="EMBL/GenBank/DDBJ databases">
        <title>Genome assembly of Enhygromyxa salina DSM 15201.</title>
        <authorList>
            <person name="Sharma G."/>
            <person name="Subramanian S."/>
        </authorList>
    </citation>
    <scope>NUCLEOTIDE SEQUENCE [LARGE SCALE GENOMIC DNA]</scope>
    <source>
        <strain evidence="2 3">DSM 15201</strain>
    </source>
</reference>
<dbReference type="AlphaFoldDB" id="A0A0C2D6X8"/>
<feature type="region of interest" description="Disordered" evidence="1">
    <location>
        <begin position="62"/>
        <end position="99"/>
    </location>
</feature>
<dbReference type="Proteomes" id="UP000031599">
    <property type="component" value="Unassembled WGS sequence"/>
</dbReference>
<comment type="caution">
    <text evidence="2">The sequence shown here is derived from an EMBL/GenBank/DDBJ whole genome shotgun (WGS) entry which is preliminary data.</text>
</comment>
<feature type="compositionally biased region" description="Polar residues" evidence="1">
    <location>
        <begin position="62"/>
        <end position="78"/>
    </location>
</feature>
<evidence type="ECO:0000256" key="1">
    <source>
        <dbReference type="SAM" id="MobiDB-lite"/>
    </source>
</evidence>
<gene>
    <name evidence="2" type="ORF">DB30_05347</name>
</gene>
<name>A0A0C2D6X8_9BACT</name>
<evidence type="ECO:0000313" key="3">
    <source>
        <dbReference type="Proteomes" id="UP000031599"/>
    </source>
</evidence>
<accession>A0A0C2D6X8</accession>
<organism evidence="2 3">
    <name type="scientific">Enhygromyxa salina</name>
    <dbReference type="NCBI Taxonomy" id="215803"/>
    <lineage>
        <taxon>Bacteria</taxon>
        <taxon>Pseudomonadati</taxon>
        <taxon>Myxococcota</taxon>
        <taxon>Polyangia</taxon>
        <taxon>Nannocystales</taxon>
        <taxon>Nannocystaceae</taxon>
        <taxon>Enhygromyxa</taxon>
    </lineage>
</organism>
<sequence length="112" mass="11799">MICDRASDFFCTAARTLADIGRDDDTTPIAALELLDARASLVVVADCTSAWVRLVARAETRSVPTANRSTNATASSREASPALQPVPTSVVERDARSPASPCITDAAVLRPL</sequence>